<dbReference type="Pfam" id="PF00806">
    <property type="entry name" value="PUF"/>
    <property type="match status" value="8"/>
</dbReference>
<evidence type="ECO:0000313" key="7">
    <source>
        <dbReference type="EMBL" id="KAK1366896.1"/>
    </source>
</evidence>
<dbReference type="AlphaFoldDB" id="A0AAD8HHX1"/>
<dbReference type="EMBL" id="JAUIZM010000009">
    <property type="protein sequence ID" value="KAK1366896.1"/>
    <property type="molecule type" value="Genomic_DNA"/>
</dbReference>
<dbReference type="FunFam" id="1.25.10.10:FF:000237">
    <property type="entry name" value="Pumilio homolog 9"/>
    <property type="match status" value="1"/>
</dbReference>
<proteinExistence type="predicted"/>
<dbReference type="InterPro" id="IPR033133">
    <property type="entry name" value="PUM-HD"/>
</dbReference>
<feature type="repeat" description="Pumilio" evidence="5">
    <location>
        <begin position="417"/>
        <end position="452"/>
    </location>
</feature>
<feature type="repeat" description="Pumilio" evidence="5">
    <location>
        <begin position="345"/>
        <end position="380"/>
    </location>
</feature>
<protein>
    <submittedName>
        <fullName evidence="7">Pumilio isogenyy domain family member 4</fullName>
    </submittedName>
</protein>
<dbReference type="GO" id="GO:0003729">
    <property type="term" value="F:mRNA binding"/>
    <property type="evidence" value="ECO:0007669"/>
    <property type="project" value="TreeGrafter"/>
</dbReference>
<evidence type="ECO:0000256" key="1">
    <source>
        <dbReference type="ARBA" id="ARBA00022737"/>
    </source>
</evidence>
<dbReference type="PANTHER" id="PTHR12537:SF63">
    <property type="entry name" value="PUMILIO HOMOLOG 15"/>
    <property type="match status" value="1"/>
</dbReference>
<feature type="repeat" description="Pumilio" evidence="5">
    <location>
        <begin position="309"/>
        <end position="344"/>
    </location>
</feature>
<dbReference type="SMART" id="SM00025">
    <property type="entry name" value="Pumilio"/>
    <property type="match status" value="8"/>
</dbReference>
<evidence type="ECO:0000256" key="5">
    <source>
        <dbReference type="PROSITE-ProRule" id="PRU00317"/>
    </source>
</evidence>
<sequence>MANAQQNQNNGLHFSPMIQSSGHLPAADQALNNVFSSLTLSPAPAQSFSPINGNGFLPYGRREGTANNLNETSLQNLRFHLGQMGSGIGPRNPIVGPDVFPMYAPPPPAAALFNNYLNYPSGLLYNDALNSQYSRMLYDFNNLNRKKQMDLYQVYNSQIAQPPVVQNGGGGGGGGSNAYRRANTRVVQPYDFVSLSDMKGGIVAYAMDQHWCRVLQAKFTEPSQEEIEMVLSEVIDCLDELMKNPFGNYLVQSLIAVCNEEQRNRIILSVTKNTFQLVNICCNPHGTRVVQKLMENLSSPQQVSVLMAVISSGAAILAIDQNGHHVIQYCLTHFSTEDNVLLINNLADNCYKVAVDRSGCCVLQICVEKSKGQPRQCLVSEILANAVHLSRDPYGNYVLQHMLGLREADITANLMKQLEGEFMHIACNKYGSNVVEKFLESGEEHSSKIIMELVGDSNAPMILLDPFGNYVIQSALAVSKGVARNALLQLIQDNASSMRSNLYGRKIIACLEKRKHNLM</sequence>
<evidence type="ECO:0000256" key="4">
    <source>
        <dbReference type="ARBA" id="ARBA00058490"/>
    </source>
</evidence>
<dbReference type="SUPFAM" id="SSF48371">
    <property type="entry name" value="ARM repeat"/>
    <property type="match status" value="1"/>
</dbReference>
<evidence type="ECO:0000256" key="3">
    <source>
        <dbReference type="ARBA" id="ARBA00022884"/>
    </source>
</evidence>
<dbReference type="InterPro" id="IPR001313">
    <property type="entry name" value="Pumilio_RNA-bd_rpt"/>
</dbReference>
<dbReference type="InterPro" id="IPR016024">
    <property type="entry name" value="ARM-type_fold"/>
</dbReference>
<evidence type="ECO:0000313" key="8">
    <source>
        <dbReference type="Proteomes" id="UP001237642"/>
    </source>
</evidence>
<accession>A0AAD8HHX1</accession>
<comment type="function">
    <text evidence="4">Sequence-specific RNA-binding protein that regulates translation and mRNA stability by binding the 3'-UTR of target mRNAs.</text>
</comment>
<dbReference type="InterPro" id="IPR011989">
    <property type="entry name" value="ARM-like"/>
</dbReference>
<dbReference type="GO" id="GO:0005737">
    <property type="term" value="C:cytoplasm"/>
    <property type="evidence" value="ECO:0007669"/>
    <property type="project" value="TreeGrafter"/>
</dbReference>
<feature type="repeat" description="Pumilio" evidence="5">
    <location>
        <begin position="272"/>
        <end position="308"/>
    </location>
</feature>
<dbReference type="PANTHER" id="PTHR12537">
    <property type="entry name" value="RNA BINDING PROTEIN PUMILIO-RELATED"/>
    <property type="match status" value="1"/>
</dbReference>
<dbReference type="CDD" id="cd07920">
    <property type="entry name" value="Pumilio"/>
    <property type="match status" value="1"/>
</dbReference>
<name>A0AAD8HHX1_9APIA</name>
<keyword evidence="3" id="KW-0694">RNA-binding</keyword>
<evidence type="ECO:0000259" key="6">
    <source>
        <dbReference type="PROSITE" id="PS50303"/>
    </source>
</evidence>
<keyword evidence="2" id="KW-0810">Translation regulation</keyword>
<dbReference type="Gene3D" id="1.25.10.10">
    <property type="entry name" value="Leucine-rich Repeat Variant"/>
    <property type="match status" value="1"/>
</dbReference>
<comment type="caution">
    <text evidence="7">The sequence shown here is derived from an EMBL/GenBank/DDBJ whole genome shotgun (WGS) entry which is preliminary data.</text>
</comment>
<dbReference type="Proteomes" id="UP001237642">
    <property type="component" value="Unassembled WGS sequence"/>
</dbReference>
<dbReference type="PROSITE" id="PS50302">
    <property type="entry name" value="PUM"/>
    <property type="match status" value="6"/>
</dbReference>
<reference evidence="7" key="2">
    <citation type="submission" date="2023-05" db="EMBL/GenBank/DDBJ databases">
        <authorList>
            <person name="Schelkunov M.I."/>
        </authorList>
    </citation>
    <scope>NUCLEOTIDE SEQUENCE</scope>
    <source>
        <strain evidence="7">Hsosn_3</strain>
        <tissue evidence="7">Leaf</tissue>
    </source>
</reference>
<dbReference type="GO" id="GO:0006417">
    <property type="term" value="P:regulation of translation"/>
    <property type="evidence" value="ECO:0007669"/>
    <property type="project" value="UniProtKB-KW"/>
</dbReference>
<reference evidence="7" key="1">
    <citation type="submission" date="2023-02" db="EMBL/GenBank/DDBJ databases">
        <title>Genome of toxic invasive species Heracleum sosnowskyi carries increased number of genes despite the absence of recent whole-genome duplications.</title>
        <authorList>
            <person name="Schelkunov M."/>
            <person name="Shtratnikova V."/>
            <person name="Makarenko M."/>
            <person name="Klepikova A."/>
            <person name="Omelchenko D."/>
            <person name="Novikova G."/>
            <person name="Obukhova E."/>
            <person name="Bogdanov V."/>
            <person name="Penin A."/>
            <person name="Logacheva M."/>
        </authorList>
    </citation>
    <scope>NUCLEOTIDE SEQUENCE</scope>
    <source>
        <strain evidence="7">Hsosn_3</strain>
        <tissue evidence="7">Leaf</tissue>
    </source>
</reference>
<dbReference type="InterPro" id="IPR033712">
    <property type="entry name" value="Pumilio_RNA-bd"/>
</dbReference>
<evidence type="ECO:0000256" key="2">
    <source>
        <dbReference type="ARBA" id="ARBA00022845"/>
    </source>
</evidence>
<gene>
    <name evidence="7" type="ORF">POM88_042457</name>
</gene>
<keyword evidence="1" id="KW-0677">Repeat</keyword>
<dbReference type="PROSITE" id="PS50303">
    <property type="entry name" value="PUM_HD"/>
    <property type="match status" value="1"/>
</dbReference>
<feature type="repeat" description="Pumilio" evidence="5">
    <location>
        <begin position="381"/>
        <end position="416"/>
    </location>
</feature>
<feature type="repeat" description="Pumilio" evidence="5">
    <location>
        <begin position="233"/>
        <end position="269"/>
    </location>
</feature>
<feature type="domain" description="PUM-HD" evidence="6">
    <location>
        <begin position="174"/>
        <end position="515"/>
    </location>
</feature>
<keyword evidence="8" id="KW-1185">Reference proteome</keyword>
<organism evidence="7 8">
    <name type="scientific">Heracleum sosnowskyi</name>
    <dbReference type="NCBI Taxonomy" id="360622"/>
    <lineage>
        <taxon>Eukaryota</taxon>
        <taxon>Viridiplantae</taxon>
        <taxon>Streptophyta</taxon>
        <taxon>Embryophyta</taxon>
        <taxon>Tracheophyta</taxon>
        <taxon>Spermatophyta</taxon>
        <taxon>Magnoliopsida</taxon>
        <taxon>eudicotyledons</taxon>
        <taxon>Gunneridae</taxon>
        <taxon>Pentapetalae</taxon>
        <taxon>asterids</taxon>
        <taxon>campanulids</taxon>
        <taxon>Apiales</taxon>
        <taxon>Apiaceae</taxon>
        <taxon>Apioideae</taxon>
        <taxon>apioid superclade</taxon>
        <taxon>Tordylieae</taxon>
        <taxon>Tordyliinae</taxon>
        <taxon>Heracleum</taxon>
    </lineage>
</organism>